<evidence type="ECO:0000313" key="2">
    <source>
        <dbReference type="EMBL" id="SHI39769.1"/>
    </source>
</evidence>
<feature type="transmembrane region" description="Helical" evidence="1">
    <location>
        <begin position="20"/>
        <end position="41"/>
    </location>
</feature>
<dbReference type="AlphaFoldDB" id="A0A1M6ATD0"/>
<keyword evidence="1" id="KW-0812">Transmembrane</keyword>
<dbReference type="RefSeq" id="WP_073373797.1">
    <property type="nucleotide sequence ID" value="NZ_FQZK01000001.1"/>
</dbReference>
<accession>A0A1M6ATD0</accession>
<protein>
    <submittedName>
        <fullName evidence="2">Uncharacterized protein</fullName>
    </submittedName>
</protein>
<keyword evidence="1" id="KW-0472">Membrane</keyword>
<evidence type="ECO:0000256" key="1">
    <source>
        <dbReference type="SAM" id="Phobius"/>
    </source>
</evidence>
<sequence>MSDSPSASGGGRNTRHPTGIRVVVLVLALMALVLGPAGYLMGTNAQSHAGSAAEWFTLSFGAFVGIPLLAAAVATVAGDRRAALGSLVLLAWPLVFVSLIHFTPLGG</sequence>
<feature type="transmembrane region" description="Helical" evidence="1">
    <location>
        <begin position="82"/>
        <end position="102"/>
    </location>
</feature>
<dbReference type="Proteomes" id="UP000184452">
    <property type="component" value="Unassembled WGS sequence"/>
</dbReference>
<name>A0A1M6ATD0_9ACTN</name>
<reference evidence="2 3" key="1">
    <citation type="submission" date="2016-11" db="EMBL/GenBank/DDBJ databases">
        <authorList>
            <person name="Jaros S."/>
            <person name="Januszkiewicz K."/>
            <person name="Wedrychowicz H."/>
        </authorList>
    </citation>
    <scope>NUCLEOTIDE SEQUENCE [LARGE SCALE GENOMIC DNA]</scope>
    <source>
        <strain evidence="2 3">CGMCC 4.5723</strain>
    </source>
</reference>
<feature type="transmembrane region" description="Helical" evidence="1">
    <location>
        <begin position="53"/>
        <end position="76"/>
    </location>
</feature>
<dbReference type="STRING" id="758803.SAMN05421803_101107"/>
<evidence type="ECO:0000313" key="3">
    <source>
        <dbReference type="Proteomes" id="UP000184452"/>
    </source>
</evidence>
<organism evidence="2 3">
    <name type="scientific">Nocardiopsis flavescens</name>
    <dbReference type="NCBI Taxonomy" id="758803"/>
    <lineage>
        <taxon>Bacteria</taxon>
        <taxon>Bacillati</taxon>
        <taxon>Actinomycetota</taxon>
        <taxon>Actinomycetes</taxon>
        <taxon>Streptosporangiales</taxon>
        <taxon>Nocardiopsidaceae</taxon>
        <taxon>Nocardiopsis</taxon>
    </lineage>
</organism>
<gene>
    <name evidence="2" type="ORF">SAMN05421803_101107</name>
</gene>
<proteinExistence type="predicted"/>
<dbReference type="OrthoDB" id="3430534at2"/>
<dbReference type="EMBL" id="FQZK01000001">
    <property type="protein sequence ID" value="SHI39769.1"/>
    <property type="molecule type" value="Genomic_DNA"/>
</dbReference>
<keyword evidence="3" id="KW-1185">Reference proteome</keyword>
<keyword evidence="1" id="KW-1133">Transmembrane helix</keyword>